<evidence type="ECO:0000313" key="2">
    <source>
        <dbReference type="EMBL" id="SMO64696.1"/>
    </source>
</evidence>
<dbReference type="Proteomes" id="UP000320300">
    <property type="component" value="Unassembled WGS sequence"/>
</dbReference>
<gene>
    <name evidence="2" type="ORF">SAMN06265348_104343</name>
</gene>
<sequence length="272" mass="29879">MVTNYRKIIFSSIVLLLFLAAACKKDSSTADYSALPVVEGYLMPNKIVEVKVSLQKALVDTNAYGVAVTGLTLSISDGSITKTLTEDKAGHYILNDLTFIKSGSTYKLSFTYNNLPVTASTVIPDKPSGIVTSADTVIIPKMTFGSTETAFVPVYIRWNNPNSYNHIVVFRYLETFKSLISSRFNSDTVSSVEVNAVKAAEFELTARSFKYYGNYKVIVTRVNQEYLDMLNNNSTSSQNLTNAPTNVTNGLGIFTGMQSDTLSKKLLVKAEE</sequence>
<evidence type="ECO:0000256" key="1">
    <source>
        <dbReference type="SAM" id="SignalP"/>
    </source>
</evidence>
<reference evidence="2 3" key="1">
    <citation type="submission" date="2017-05" db="EMBL/GenBank/DDBJ databases">
        <authorList>
            <person name="Varghese N."/>
            <person name="Submissions S."/>
        </authorList>
    </citation>
    <scope>NUCLEOTIDE SEQUENCE [LARGE SCALE GENOMIC DNA]</scope>
    <source>
        <strain evidence="2 3">DSM 19036</strain>
    </source>
</reference>
<dbReference type="EMBL" id="FXTN01000004">
    <property type="protein sequence ID" value="SMO64696.1"/>
    <property type="molecule type" value="Genomic_DNA"/>
</dbReference>
<organism evidence="2 3">
    <name type="scientific">Pedobacter westerhofensis</name>
    <dbReference type="NCBI Taxonomy" id="425512"/>
    <lineage>
        <taxon>Bacteria</taxon>
        <taxon>Pseudomonadati</taxon>
        <taxon>Bacteroidota</taxon>
        <taxon>Sphingobacteriia</taxon>
        <taxon>Sphingobacteriales</taxon>
        <taxon>Sphingobacteriaceae</taxon>
        <taxon>Pedobacter</taxon>
    </lineage>
</organism>
<accession>A0A521CZ20</accession>
<dbReference type="RefSeq" id="WP_142528036.1">
    <property type="nucleotide sequence ID" value="NZ_CBCSJO010000001.1"/>
</dbReference>
<feature type="chain" id="PRO_5021798372" description="DUF4249 domain-containing protein" evidence="1">
    <location>
        <begin position="23"/>
        <end position="272"/>
    </location>
</feature>
<dbReference type="PROSITE" id="PS51257">
    <property type="entry name" value="PROKAR_LIPOPROTEIN"/>
    <property type="match status" value="1"/>
</dbReference>
<dbReference type="AlphaFoldDB" id="A0A521CZ20"/>
<feature type="signal peptide" evidence="1">
    <location>
        <begin position="1"/>
        <end position="22"/>
    </location>
</feature>
<evidence type="ECO:0008006" key="4">
    <source>
        <dbReference type="Google" id="ProtNLM"/>
    </source>
</evidence>
<name>A0A521CZ20_9SPHI</name>
<proteinExistence type="predicted"/>
<keyword evidence="3" id="KW-1185">Reference proteome</keyword>
<keyword evidence="1" id="KW-0732">Signal</keyword>
<evidence type="ECO:0000313" key="3">
    <source>
        <dbReference type="Proteomes" id="UP000320300"/>
    </source>
</evidence>
<dbReference type="OrthoDB" id="1117838at2"/>
<protein>
    <recommendedName>
        <fullName evidence="4">DUF4249 domain-containing protein</fullName>
    </recommendedName>
</protein>